<dbReference type="SUPFAM" id="SSF54928">
    <property type="entry name" value="RNA-binding domain, RBD"/>
    <property type="match status" value="1"/>
</dbReference>
<dbReference type="GO" id="GO:0003676">
    <property type="term" value="F:nucleic acid binding"/>
    <property type="evidence" value="ECO:0007669"/>
    <property type="project" value="InterPro"/>
</dbReference>
<feature type="compositionally biased region" description="Low complexity" evidence="1">
    <location>
        <begin position="53"/>
        <end position="63"/>
    </location>
</feature>
<dbReference type="Gramene" id="PRQ35139">
    <property type="protein sequence ID" value="PRQ35139"/>
    <property type="gene ID" value="RchiOBHm_Chr5g0076741"/>
</dbReference>
<dbReference type="Gene3D" id="3.30.70.330">
    <property type="match status" value="1"/>
</dbReference>
<evidence type="ECO:0000256" key="1">
    <source>
        <dbReference type="SAM" id="MobiDB-lite"/>
    </source>
</evidence>
<comment type="caution">
    <text evidence="2">The sequence shown here is derived from an EMBL/GenBank/DDBJ whole genome shotgun (WGS) entry which is preliminary data.</text>
</comment>
<sequence length="63" mass="6882">MRNCAFVDFQHEGLAYQAQRQLNGLRFLGKVLKVERATSNSGKPLQDGKKDSVSVPPTSTSSS</sequence>
<organism evidence="2 3">
    <name type="scientific">Rosa chinensis</name>
    <name type="common">China rose</name>
    <dbReference type="NCBI Taxonomy" id="74649"/>
    <lineage>
        <taxon>Eukaryota</taxon>
        <taxon>Viridiplantae</taxon>
        <taxon>Streptophyta</taxon>
        <taxon>Embryophyta</taxon>
        <taxon>Tracheophyta</taxon>
        <taxon>Spermatophyta</taxon>
        <taxon>Magnoliopsida</taxon>
        <taxon>eudicotyledons</taxon>
        <taxon>Gunneridae</taxon>
        <taxon>Pentapetalae</taxon>
        <taxon>rosids</taxon>
        <taxon>fabids</taxon>
        <taxon>Rosales</taxon>
        <taxon>Rosaceae</taxon>
        <taxon>Rosoideae</taxon>
        <taxon>Rosoideae incertae sedis</taxon>
        <taxon>Rosa</taxon>
    </lineage>
</organism>
<name>A0A2P6QLU8_ROSCH</name>
<reference evidence="2 3" key="1">
    <citation type="journal article" date="2018" name="Nat. Genet.">
        <title>The Rosa genome provides new insights in the design of modern roses.</title>
        <authorList>
            <person name="Bendahmane M."/>
        </authorList>
    </citation>
    <scope>NUCLEOTIDE SEQUENCE [LARGE SCALE GENOMIC DNA]</scope>
    <source>
        <strain evidence="3">cv. Old Blush</strain>
    </source>
</reference>
<dbReference type="InterPro" id="IPR035979">
    <property type="entry name" value="RBD_domain_sf"/>
</dbReference>
<keyword evidence="3" id="KW-1185">Reference proteome</keyword>
<proteinExistence type="predicted"/>
<protein>
    <submittedName>
        <fullName evidence="2">Putative nucleotide-binding alpha-beta plait domain-containing protein</fullName>
    </submittedName>
</protein>
<dbReference type="AlphaFoldDB" id="A0A2P6QLU8"/>
<dbReference type="EMBL" id="PDCK01000043">
    <property type="protein sequence ID" value="PRQ35139.1"/>
    <property type="molecule type" value="Genomic_DNA"/>
</dbReference>
<gene>
    <name evidence="2" type="ORF">RchiOBHm_Chr5g0076741</name>
</gene>
<accession>A0A2P6QLU8</accession>
<dbReference type="InterPro" id="IPR012677">
    <property type="entry name" value="Nucleotide-bd_a/b_plait_sf"/>
</dbReference>
<feature type="region of interest" description="Disordered" evidence="1">
    <location>
        <begin position="38"/>
        <end position="63"/>
    </location>
</feature>
<evidence type="ECO:0000313" key="3">
    <source>
        <dbReference type="Proteomes" id="UP000238479"/>
    </source>
</evidence>
<dbReference type="Proteomes" id="UP000238479">
    <property type="component" value="Chromosome 5"/>
</dbReference>
<evidence type="ECO:0000313" key="2">
    <source>
        <dbReference type="EMBL" id="PRQ35139.1"/>
    </source>
</evidence>
<dbReference type="STRING" id="74649.A0A2P6QLU8"/>